<comment type="caution">
    <text evidence="1">The sequence shown here is derived from an EMBL/GenBank/DDBJ whole genome shotgun (WGS) entry which is preliminary data.</text>
</comment>
<organism evidence="1 2">
    <name type="scientific">Ovis ammon polii x Ovis aries</name>
    <dbReference type="NCBI Taxonomy" id="2918886"/>
    <lineage>
        <taxon>Eukaryota</taxon>
        <taxon>Metazoa</taxon>
        <taxon>Chordata</taxon>
        <taxon>Craniata</taxon>
        <taxon>Vertebrata</taxon>
        <taxon>Euteleostomi</taxon>
        <taxon>Mammalia</taxon>
        <taxon>Eutheria</taxon>
        <taxon>Laurasiatheria</taxon>
        <taxon>Artiodactyla</taxon>
        <taxon>Ruminantia</taxon>
        <taxon>Pecora</taxon>
        <taxon>Bovidae</taxon>
        <taxon>Caprinae</taxon>
        <taxon>Ovis</taxon>
    </lineage>
</organism>
<evidence type="ECO:0000313" key="1">
    <source>
        <dbReference type="EMBL" id="KAI4560998.1"/>
    </source>
</evidence>
<sequence>MSTRLLFLANCQSDDSKEIRGEFRKNRKCNVRQHFISECLYFPSLIPCGNKKRKLGTVYCVHATGSCNALDMGAEGASDIPPALRMCRRSREEGPQAAQGCSGKGSGGPKSLGLLYCDDGNYDKVLPADEELFCGPLSRKAMTSTKRIDSSKCTTGCGYEPISDQLWDLLICLKASEIPSLELAEDSTPFGST</sequence>
<evidence type="ECO:0000313" key="2">
    <source>
        <dbReference type="Proteomes" id="UP001057279"/>
    </source>
</evidence>
<protein>
    <submittedName>
        <fullName evidence="1">Uncharacterized protein</fullName>
    </submittedName>
</protein>
<gene>
    <name evidence="1" type="ORF">MJG53_017627</name>
</gene>
<accession>A0ACB9U8X2</accession>
<dbReference type="EMBL" id="CM043047">
    <property type="protein sequence ID" value="KAI4560998.1"/>
    <property type="molecule type" value="Genomic_DNA"/>
</dbReference>
<name>A0ACB9U8X2_9CETA</name>
<dbReference type="Proteomes" id="UP001057279">
    <property type="component" value="Linkage Group LG22"/>
</dbReference>
<keyword evidence="2" id="KW-1185">Reference proteome</keyword>
<proteinExistence type="predicted"/>
<reference evidence="1" key="1">
    <citation type="submission" date="2022-03" db="EMBL/GenBank/DDBJ databases">
        <title>Genomic analyses of argali, domestic sheep and their hybrids provide insights into chromosomal evolution, heterosis and genetic basis of agronomic traits.</title>
        <authorList>
            <person name="Li M."/>
        </authorList>
    </citation>
    <scope>NUCLEOTIDE SEQUENCE</scope>
    <source>
        <strain evidence="1">F1 hybrid</strain>
    </source>
</reference>